<name>A0A0V1BEN8_TRISP</name>
<comment type="caution">
    <text evidence="1">The sequence shown here is derived from an EMBL/GenBank/DDBJ whole genome shotgun (WGS) entry which is preliminary data.</text>
</comment>
<gene>
    <name evidence="1" type="ORF">T01_8617</name>
</gene>
<reference evidence="1 2" key="1">
    <citation type="submission" date="2015-01" db="EMBL/GenBank/DDBJ databases">
        <title>Evolution of Trichinella species and genotypes.</title>
        <authorList>
            <person name="Korhonen P.K."/>
            <person name="Edoardo P."/>
            <person name="Giuseppe L.R."/>
            <person name="Gasser R.B."/>
        </authorList>
    </citation>
    <scope>NUCLEOTIDE SEQUENCE [LARGE SCALE GENOMIC DNA]</scope>
    <source>
        <strain evidence="1">ISS3</strain>
    </source>
</reference>
<organism evidence="1 2">
    <name type="scientific">Trichinella spiralis</name>
    <name type="common">Trichina worm</name>
    <dbReference type="NCBI Taxonomy" id="6334"/>
    <lineage>
        <taxon>Eukaryota</taxon>
        <taxon>Metazoa</taxon>
        <taxon>Ecdysozoa</taxon>
        <taxon>Nematoda</taxon>
        <taxon>Enoplea</taxon>
        <taxon>Dorylaimia</taxon>
        <taxon>Trichinellida</taxon>
        <taxon>Trichinellidae</taxon>
        <taxon>Trichinella</taxon>
    </lineage>
</organism>
<protein>
    <submittedName>
        <fullName evidence="1">Uncharacterized protein</fullName>
    </submittedName>
</protein>
<keyword evidence="2" id="KW-1185">Reference proteome</keyword>
<sequence length="67" mass="7635">MTPDGACKETLPHRCYQPCYLSIVVGRIHCMIPHGEIRAQHLDQRAFSFGFLKDLAFLHPNAANIRQ</sequence>
<accession>A0A0V1BEN8</accession>
<dbReference type="EMBL" id="JYDH01000055">
    <property type="protein sequence ID" value="KRY35336.1"/>
    <property type="molecule type" value="Genomic_DNA"/>
</dbReference>
<evidence type="ECO:0000313" key="2">
    <source>
        <dbReference type="Proteomes" id="UP000054776"/>
    </source>
</evidence>
<dbReference type="InParanoid" id="A0A0V1BEN8"/>
<dbReference type="Proteomes" id="UP000054776">
    <property type="component" value="Unassembled WGS sequence"/>
</dbReference>
<proteinExistence type="predicted"/>
<dbReference type="AlphaFoldDB" id="A0A0V1BEN8"/>
<evidence type="ECO:0000313" key="1">
    <source>
        <dbReference type="EMBL" id="KRY35336.1"/>
    </source>
</evidence>